<dbReference type="AlphaFoldDB" id="D4D717"/>
<reference evidence="2" key="1">
    <citation type="journal article" date="2011" name="Genome Biol.">
        <title>Comparative and functional genomics provide insights into the pathogenicity of dermatophytic fungi.</title>
        <authorList>
            <person name="Burmester A."/>
            <person name="Shelest E."/>
            <person name="Gloeckner G."/>
            <person name="Heddergott C."/>
            <person name="Schindler S."/>
            <person name="Staib P."/>
            <person name="Heidel A."/>
            <person name="Felder M."/>
            <person name="Petzold A."/>
            <person name="Szafranski K."/>
            <person name="Feuermann M."/>
            <person name="Pedruzzi I."/>
            <person name="Priebe S."/>
            <person name="Groth M."/>
            <person name="Winkler R."/>
            <person name="Li W."/>
            <person name="Kniemeyer O."/>
            <person name="Schroeckh V."/>
            <person name="Hertweck C."/>
            <person name="Hube B."/>
            <person name="White T.C."/>
            <person name="Platzer M."/>
            <person name="Guthke R."/>
            <person name="Heitman J."/>
            <person name="Woestemeyer J."/>
            <person name="Zipfel P.F."/>
            <person name="Monod M."/>
            <person name="Brakhage A.A."/>
        </authorList>
    </citation>
    <scope>NUCLEOTIDE SEQUENCE [LARGE SCALE GENOMIC DNA]</scope>
    <source>
        <strain evidence="2">HKI 0517</strain>
    </source>
</reference>
<sequence length="170" mass="19406">MDTCADIVKKIEDLTDLEFAILLCLIAKESCLIDTPSNTLDDLVKELILICREIFGLSYAVIDCTADTSLEEFNTTIIERRRRPSELLQREENILKARLRYDKFYPHPEDIPFFISILMPLLLGPTNGASQSNYTDVSTRGHDRNETVNVIIAKNYDHISQSVQIQTLEV</sequence>
<dbReference type="EMBL" id="ACYE01000148">
    <property type="protein sequence ID" value="EFE42372.1"/>
    <property type="molecule type" value="Genomic_DNA"/>
</dbReference>
<proteinExistence type="predicted"/>
<evidence type="ECO:0000313" key="1">
    <source>
        <dbReference type="EMBL" id="EFE42372.1"/>
    </source>
</evidence>
<accession>D4D717</accession>
<dbReference type="OrthoDB" id="5582146at2759"/>
<keyword evidence="2" id="KW-1185">Reference proteome</keyword>
<dbReference type="HOGENOM" id="CLU_1610337_0_0_1"/>
<name>D4D717_TRIVH</name>
<gene>
    <name evidence="1" type="ORF">TRV_02896</name>
</gene>
<dbReference type="Proteomes" id="UP000008383">
    <property type="component" value="Unassembled WGS sequence"/>
</dbReference>
<dbReference type="RefSeq" id="XP_003022990.1">
    <property type="nucleotide sequence ID" value="XM_003022944.1"/>
</dbReference>
<organism evidence="1 2">
    <name type="scientific">Trichophyton verrucosum (strain HKI 0517)</name>
    <dbReference type="NCBI Taxonomy" id="663202"/>
    <lineage>
        <taxon>Eukaryota</taxon>
        <taxon>Fungi</taxon>
        <taxon>Dikarya</taxon>
        <taxon>Ascomycota</taxon>
        <taxon>Pezizomycotina</taxon>
        <taxon>Eurotiomycetes</taxon>
        <taxon>Eurotiomycetidae</taxon>
        <taxon>Onygenales</taxon>
        <taxon>Arthrodermataceae</taxon>
        <taxon>Trichophyton</taxon>
    </lineage>
</organism>
<protein>
    <submittedName>
        <fullName evidence="1">Uncharacterized protein</fullName>
    </submittedName>
</protein>
<dbReference type="GeneID" id="9583010"/>
<comment type="caution">
    <text evidence="1">The sequence shown here is derived from an EMBL/GenBank/DDBJ whole genome shotgun (WGS) entry which is preliminary data.</text>
</comment>
<dbReference type="KEGG" id="tve:TRV_02896"/>
<evidence type="ECO:0000313" key="2">
    <source>
        <dbReference type="Proteomes" id="UP000008383"/>
    </source>
</evidence>